<dbReference type="Pfam" id="PF13476">
    <property type="entry name" value="AAA_23"/>
    <property type="match status" value="1"/>
</dbReference>
<gene>
    <name evidence="2" type="ORF">Pan153_62720</name>
</gene>
<dbReference type="GO" id="GO:0016887">
    <property type="term" value="F:ATP hydrolysis activity"/>
    <property type="evidence" value="ECO:0007669"/>
    <property type="project" value="InterPro"/>
</dbReference>
<protein>
    <submittedName>
        <fullName evidence="2">Recombination protein F</fullName>
    </submittedName>
</protein>
<evidence type="ECO:0000313" key="3">
    <source>
        <dbReference type="Proteomes" id="UP000320839"/>
    </source>
</evidence>
<dbReference type="RefSeq" id="WP_145460269.1">
    <property type="nucleotide sequence ID" value="NZ_CP036317.1"/>
</dbReference>
<dbReference type="GO" id="GO:0006302">
    <property type="term" value="P:double-strand break repair"/>
    <property type="evidence" value="ECO:0007669"/>
    <property type="project" value="InterPro"/>
</dbReference>
<dbReference type="InterPro" id="IPR003959">
    <property type="entry name" value="ATPase_AAA_core"/>
</dbReference>
<dbReference type="OrthoDB" id="9801813at2"/>
<dbReference type="InterPro" id="IPR038729">
    <property type="entry name" value="Rad50/SbcC_AAA"/>
</dbReference>
<dbReference type="InterPro" id="IPR027417">
    <property type="entry name" value="P-loop_NTPase"/>
</dbReference>
<dbReference type="SUPFAM" id="SSF52540">
    <property type="entry name" value="P-loop containing nucleoside triphosphate hydrolases"/>
    <property type="match status" value="1"/>
</dbReference>
<dbReference type="AlphaFoldDB" id="A0A518FZ01"/>
<dbReference type="PANTHER" id="PTHR43581:SF2">
    <property type="entry name" value="EXCINUCLEASE ATPASE SUBUNIT"/>
    <property type="match status" value="1"/>
</dbReference>
<dbReference type="PANTHER" id="PTHR43581">
    <property type="entry name" value="ATP/GTP PHOSPHATASE"/>
    <property type="match status" value="1"/>
</dbReference>
<organism evidence="2 3">
    <name type="scientific">Gimesia panareensis</name>
    <dbReference type="NCBI Taxonomy" id="2527978"/>
    <lineage>
        <taxon>Bacteria</taxon>
        <taxon>Pseudomonadati</taxon>
        <taxon>Planctomycetota</taxon>
        <taxon>Planctomycetia</taxon>
        <taxon>Planctomycetales</taxon>
        <taxon>Planctomycetaceae</taxon>
        <taxon>Gimesia</taxon>
    </lineage>
</organism>
<evidence type="ECO:0000313" key="2">
    <source>
        <dbReference type="EMBL" id="QDV21582.1"/>
    </source>
</evidence>
<dbReference type="Pfam" id="PF13304">
    <property type="entry name" value="AAA_21"/>
    <property type="match status" value="1"/>
</dbReference>
<name>A0A518FZ01_9PLAN</name>
<sequence length="413" mass="45563">MHISSIKMKNFRCYENTTVDFHTSNSKDSESNNITLLLGNNGSGKTSILKAIALAVLGPVIRDSGYKPEFLVRRCPKAKKNPTANVSATLQLSGQDLNIAKKFKAGIARSQAATTISLRGDYESINAKHKNSGSIDLNETNPKQINIDGLFDNDSPAYFIVGYGATRRVASPNSSDVSQDKRRGLRYQRVAGLFEDYIALWPMKLWYPSLKTKRQSEVNALINKLVPEDISFDGEFSEFQPVFKHRGISLPFTALSDGYRAFIGLVADLLFHLSHTCPANRKLIDLNGIVLVDDIDLHLHPSWQRTVLSNLAASLPSLQFIVTSHSPLVAGSLYADNIRVVESLLNTPPAVKQYNEQVHGLNSDQILTSSYFGLNSTRSPEAVQKLSNLADQIGKRTSPDASIAFLKQLTNNK</sequence>
<feature type="domain" description="AAA+ ATPase" evidence="1">
    <location>
        <begin position="31"/>
        <end position="345"/>
    </location>
</feature>
<dbReference type="GO" id="GO:0005524">
    <property type="term" value="F:ATP binding"/>
    <property type="evidence" value="ECO:0007669"/>
    <property type="project" value="InterPro"/>
</dbReference>
<dbReference type="InterPro" id="IPR051396">
    <property type="entry name" value="Bact_Antivir_Def_Nuclease"/>
</dbReference>
<dbReference type="InterPro" id="IPR003593">
    <property type="entry name" value="AAA+_ATPase"/>
</dbReference>
<dbReference type="Proteomes" id="UP000320839">
    <property type="component" value="Chromosome"/>
</dbReference>
<evidence type="ECO:0000259" key="1">
    <source>
        <dbReference type="SMART" id="SM00382"/>
    </source>
</evidence>
<dbReference type="EMBL" id="CP036317">
    <property type="protein sequence ID" value="QDV21582.1"/>
    <property type="molecule type" value="Genomic_DNA"/>
</dbReference>
<accession>A0A518FZ01</accession>
<proteinExistence type="predicted"/>
<dbReference type="SMART" id="SM00382">
    <property type="entry name" value="AAA"/>
    <property type="match status" value="1"/>
</dbReference>
<dbReference type="Gene3D" id="3.40.50.300">
    <property type="entry name" value="P-loop containing nucleotide triphosphate hydrolases"/>
    <property type="match status" value="1"/>
</dbReference>
<reference evidence="2 3" key="1">
    <citation type="submission" date="2019-02" db="EMBL/GenBank/DDBJ databases">
        <title>Deep-cultivation of Planctomycetes and their phenomic and genomic characterization uncovers novel biology.</title>
        <authorList>
            <person name="Wiegand S."/>
            <person name="Jogler M."/>
            <person name="Boedeker C."/>
            <person name="Pinto D."/>
            <person name="Vollmers J."/>
            <person name="Rivas-Marin E."/>
            <person name="Kohn T."/>
            <person name="Peeters S.H."/>
            <person name="Heuer A."/>
            <person name="Rast P."/>
            <person name="Oberbeckmann S."/>
            <person name="Bunk B."/>
            <person name="Jeske O."/>
            <person name="Meyerdierks A."/>
            <person name="Storesund J.E."/>
            <person name="Kallscheuer N."/>
            <person name="Luecker S."/>
            <person name="Lage O.M."/>
            <person name="Pohl T."/>
            <person name="Merkel B.J."/>
            <person name="Hornburger P."/>
            <person name="Mueller R.-W."/>
            <person name="Bruemmer F."/>
            <person name="Labrenz M."/>
            <person name="Spormann A.M."/>
            <person name="Op den Camp H."/>
            <person name="Overmann J."/>
            <person name="Amann R."/>
            <person name="Jetten M.S.M."/>
            <person name="Mascher T."/>
            <person name="Medema M.H."/>
            <person name="Devos D.P."/>
            <person name="Kaster A.-K."/>
            <person name="Ovreas L."/>
            <person name="Rohde M."/>
            <person name="Galperin M.Y."/>
            <person name="Jogler C."/>
        </authorList>
    </citation>
    <scope>NUCLEOTIDE SEQUENCE [LARGE SCALE GENOMIC DNA]</scope>
    <source>
        <strain evidence="2 3">Pan153</strain>
    </source>
</reference>